<dbReference type="EMBL" id="QSFX01000023">
    <property type="protein sequence ID" value="RHA86893.1"/>
    <property type="molecule type" value="Genomic_DNA"/>
</dbReference>
<reference evidence="2" key="2">
    <citation type="submission" date="2015-05" db="EMBL/GenBank/DDBJ databases">
        <authorList>
            <person name="Wang D.B."/>
            <person name="Wang M."/>
        </authorList>
    </citation>
    <scope>NUCLEOTIDE SEQUENCE [LARGE SCALE GENOMIC DNA]</scope>
    <source>
        <strain evidence="2">L1-83</strain>
    </source>
</reference>
<evidence type="ECO:0000256" key="1">
    <source>
        <dbReference type="SAM" id="SignalP"/>
    </source>
</evidence>
<dbReference type="RefSeq" id="WP_055039528.1">
    <property type="nucleotide sequence ID" value="NZ_CABJFX010000023.1"/>
</dbReference>
<evidence type="ECO:0000313" key="3">
    <source>
        <dbReference type="EMBL" id="RHA86893.1"/>
    </source>
</evidence>
<dbReference type="SUPFAM" id="SSF109998">
    <property type="entry name" value="Triger factor/SurA peptide-binding domain-like"/>
    <property type="match status" value="1"/>
</dbReference>
<keyword evidence="1" id="KW-0732">Signal</keyword>
<keyword evidence="4" id="KW-1185">Reference proteome</keyword>
<sequence length="212" mass="24897">MKKKIQALCASLFMGILLFMAGVQTFAEPSYTSKFSDWGNLLKQYANDENGNEMIYARGKNGVITNKEVEQAMMFYTTFGMNQEDARKQAVLYVEEREALYQQAIEAGYTVTDQEVYDYLEKLKVFIEQSDNKEDAMAIIEQFDSEEDYWNYEFEVYKKDLPIQKYMAAKEKEFKEVAPQAKSINEIEEEWQDYYEQIKAQAVENEEFKVVD</sequence>
<reference evidence="3 5" key="3">
    <citation type="submission" date="2018-08" db="EMBL/GenBank/DDBJ databases">
        <title>A genome reference for cultivated species of the human gut microbiota.</title>
        <authorList>
            <person name="Zou Y."/>
            <person name="Xue W."/>
            <person name="Luo G."/>
        </authorList>
    </citation>
    <scope>NUCLEOTIDE SEQUENCE [LARGE SCALE GENOMIC DNA]</scope>
    <source>
        <strain evidence="3 5">AM42-1AC</strain>
    </source>
</reference>
<dbReference type="InterPro" id="IPR027304">
    <property type="entry name" value="Trigger_fact/SurA_dom_sf"/>
</dbReference>
<dbReference type="Proteomes" id="UP000283492">
    <property type="component" value="Unassembled WGS sequence"/>
</dbReference>
<reference evidence="4" key="1">
    <citation type="submission" date="2015-05" db="EMBL/GenBank/DDBJ databases">
        <authorList>
            <consortium name="Pathogen Informatics"/>
        </authorList>
    </citation>
    <scope>NUCLEOTIDE SEQUENCE [LARGE SCALE GENOMIC DNA]</scope>
    <source>
        <strain evidence="4">L1-83</strain>
    </source>
</reference>
<dbReference type="AlphaFoldDB" id="A0A0M6WJU0"/>
<evidence type="ECO:0000313" key="2">
    <source>
        <dbReference type="EMBL" id="CRL37147.1"/>
    </source>
</evidence>
<name>A0A0M6WJU0_9FIRM</name>
<dbReference type="EMBL" id="CVRS01000067">
    <property type="protein sequence ID" value="CRL37147.1"/>
    <property type="molecule type" value="Genomic_DNA"/>
</dbReference>
<feature type="signal peptide" evidence="1">
    <location>
        <begin position="1"/>
        <end position="27"/>
    </location>
</feature>
<proteinExistence type="predicted"/>
<accession>A0A0M6WJU0</accession>
<evidence type="ECO:0000313" key="4">
    <source>
        <dbReference type="Proteomes" id="UP000049828"/>
    </source>
</evidence>
<gene>
    <name evidence="3" type="ORF">DW914_12405</name>
    <name evidence="2" type="ORF">RIL183_03121</name>
</gene>
<dbReference type="STRING" id="360807.ERS852392_02529"/>
<protein>
    <submittedName>
        <fullName evidence="2">Uncharacterized protein</fullName>
    </submittedName>
</protein>
<feature type="chain" id="PRO_5042329915" evidence="1">
    <location>
        <begin position="28"/>
        <end position="212"/>
    </location>
</feature>
<evidence type="ECO:0000313" key="5">
    <source>
        <dbReference type="Proteomes" id="UP000283492"/>
    </source>
</evidence>
<dbReference type="Proteomes" id="UP000049828">
    <property type="component" value="Unassembled WGS sequence"/>
</dbReference>
<organism evidence="2 4">
    <name type="scientific">Roseburia inulinivorans</name>
    <dbReference type="NCBI Taxonomy" id="360807"/>
    <lineage>
        <taxon>Bacteria</taxon>
        <taxon>Bacillati</taxon>
        <taxon>Bacillota</taxon>
        <taxon>Clostridia</taxon>
        <taxon>Lachnospirales</taxon>
        <taxon>Lachnospiraceae</taxon>
        <taxon>Roseburia</taxon>
    </lineage>
</organism>